<accession>A0ABR3JWW2</accession>
<sequence>MAGTTATKDLISVLPSEILMHIFDIYCPFFEDKFMMNTLDAEDWNEIGHKKLMLLRLCSISRRWRAIVATSMPALWSQLVLHWTFQGNQLLLSQVAPFLERSASCPIHIDINCRIYQGHYPSHADELITLLIPHHARWKPFTCFTPRRLLLDPDPSTMSVASPSWKQHFCIFKRTAD</sequence>
<keyword evidence="3" id="KW-1185">Reference proteome</keyword>
<dbReference type="InterPro" id="IPR001810">
    <property type="entry name" value="F-box_dom"/>
</dbReference>
<dbReference type="EMBL" id="JASNQZ010000002">
    <property type="protein sequence ID" value="KAL0959768.1"/>
    <property type="molecule type" value="Genomic_DNA"/>
</dbReference>
<reference evidence="3" key="1">
    <citation type="submission" date="2024-06" db="EMBL/GenBank/DDBJ databases">
        <title>Multi-omics analyses provide insights into the biosynthesis of the anticancer antibiotic pleurotin in Hohenbuehelia grisea.</title>
        <authorList>
            <person name="Weaver J.A."/>
            <person name="Alberti F."/>
        </authorList>
    </citation>
    <scope>NUCLEOTIDE SEQUENCE [LARGE SCALE GENOMIC DNA]</scope>
    <source>
        <strain evidence="3">T-177</strain>
    </source>
</reference>
<protein>
    <recommendedName>
        <fullName evidence="1">F-box domain-containing protein</fullName>
    </recommendedName>
</protein>
<comment type="caution">
    <text evidence="2">The sequence shown here is derived from an EMBL/GenBank/DDBJ whole genome shotgun (WGS) entry which is preliminary data.</text>
</comment>
<feature type="domain" description="F-box" evidence="1">
    <location>
        <begin position="11"/>
        <end position="81"/>
    </location>
</feature>
<dbReference type="Pfam" id="PF12937">
    <property type="entry name" value="F-box-like"/>
    <property type="match status" value="1"/>
</dbReference>
<evidence type="ECO:0000313" key="2">
    <source>
        <dbReference type="EMBL" id="KAL0959768.1"/>
    </source>
</evidence>
<evidence type="ECO:0000313" key="3">
    <source>
        <dbReference type="Proteomes" id="UP001556367"/>
    </source>
</evidence>
<gene>
    <name evidence="2" type="ORF">HGRIS_011458</name>
</gene>
<evidence type="ECO:0000259" key="1">
    <source>
        <dbReference type="Pfam" id="PF12937"/>
    </source>
</evidence>
<proteinExistence type="predicted"/>
<organism evidence="2 3">
    <name type="scientific">Hohenbuehelia grisea</name>
    <dbReference type="NCBI Taxonomy" id="104357"/>
    <lineage>
        <taxon>Eukaryota</taxon>
        <taxon>Fungi</taxon>
        <taxon>Dikarya</taxon>
        <taxon>Basidiomycota</taxon>
        <taxon>Agaricomycotina</taxon>
        <taxon>Agaricomycetes</taxon>
        <taxon>Agaricomycetidae</taxon>
        <taxon>Agaricales</taxon>
        <taxon>Pleurotineae</taxon>
        <taxon>Pleurotaceae</taxon>
        <taxon>Hohenbuehelia</taxon>
    </lineage>
</organism>
<dbReference type="Gene3D" id="1.20.1280.50">
    <property type="match status" value="1"/>
</dbReference>
<dbReference type="Proteomes" id="UP001556367">
    <property type="component" value="Unassembled WGS sequence"/>
</dbReference>
<name>A0ABR3JWW2_9AGAR</name>